<keyword evidence="4 5" id="KW-0472">Membrane</keyword>
<sequence>MQFSFQETKLFMKKSSIIGIIVIAVAIAVIISTYSSSSTYGSFKDAAKTTSSLQVVGHLVKDKQLYYDAHKDANYFSFYMTDNKGQECKIVFTGTKPQDFERSEQIVLTGQMQGNEFHASKILMKCPSKYTQDKVEITETKAKTANI</sequence>
<protein>
    <recommendedName>
        <fullName evidence="8">Cytochrome c-type biogenesis protein CcmE</fullName>
    </recommendedName>
</protein>
<dbReference type="EMBL" id="MPPL01000001">
    <property type="protein sequence ID" value="OKS87084.1"/>
    <property type="molecule type" value="Genomic_DNA"/>
</dbReference>
<keyword evidence="7" id="KW-1185">Reference proteome</keyword>
<reference evidence="6 7" key="1">
    <citation type="submission" date="2016-11" db="EMBL/GenBank/DDBJ databases">
        <title>Whole Genome Sequencing of Mucilaginibacter polytrichastri RG4-7(T) isolated from the moss sample.</title>
        <authorList>
            <person name="Li Y."/>
        </authorList>
    </citation>
    <scope>NUCLEOTIDE SEQUENCE [LARGE SCALE GENOMIC DNA]</scope>
    <source>
        <strain evidence="6 7">RG4-7</strain>
    </source>
</reference>
<dbReference type="Gene3D" id="2.40.50.140">
    <property type="entry name" value="Nucleic acid-binding proteins"/>
    <property type="match status" value="1"/>
</dbReference>
<dbReference type="GO" id="GO:0017003">
    <property type="term" value="P:protein-heme linkage"/>
    <property type="evidence" value="ECO:0007669"/>
    <property type="project" value="InterPro"/>
</dbReference>
<keyword evidence="5" id="KW-0812">Transmembrane</keyword>
<dbReference type="GO" id="GO:0020037">
    <property type="term" value="F:heme binding"/>
    <property type="evidence" value="ECO:0007669"/>
    <property type="project" value="InterPro"/>
</dbReference>
<gene>
    <name evidence="6" type="ORF">RG47T_2543</name>
</gene>
<keyword evidence="5" id="KW-1133">Transmembrane helix</keyword>
<evidence type="ECO:0008006" key="8">
    <source>
        <dbReference type="Google" id="ProtNLM"/>
    </source>
</evidence>
<dbReference type="InterPro" id="IPR004329">
    <property type="entry name" value="CcmE"/>
</dbReference>
<name>A0A1Q5ZZ85_9SPHI</name>
<accession>A0A1Q5ZZ85</accession>
<evidence type="ECO:0000313" key="6">
    <source>
        <dbReference type="EMBL" id="OKS87084.1"/>
    </source>
</evidence>
<dbReference type="InterPro" id="IPR036127">
    <property type="entry name" value="CcmE-like_sf"/>
</dbReference>
<feature type="transmembrane region" description="Helical" evidence="5">
    <location>
        <begin position="16"/>
        <end position="34"/>
    </location>
</feature>
<dbReference type="InterPro" id="IPR012340">
    <property type="entry name" value="NA-bd_OB-fold"/>
</dbReference>
<dbReference type="STRING" id="1302689.RG47T_2543"/>
<evidence type="ECO:0000256" key="2">
    <source>
        <dbReference type="ARBA" id="ARBA00022617"/>
    </source>
</evidence>
<comment type="subcellular location">
    <subcellularLocation>
        <location evidence="1">Membrane</location>
    </subcellularLocation>
</comment>
<evidence type="ECO:0000256" key="1">
    <source>
        <dbReference type="ARBA" id="ARBA00004370"/>
    </source>
</evidence>
<organism evidence="6 7">
    <name type="scientific">Mucilaginibacter polytrichastri</name>
    <dbReference type="NCBI Taxonomy" id="1302689"/>
    <lineage>
        <taxon>Bacteria</taxon>
        <taxon>Pseudomonadati</taxon>
        <taxon>Bacteroidota</taxon>
        <taxon>Sphingobacteriia</taxon>
        <taxon>Sphingobacteriales</taxon>
        <taxon>Sphingobacteriaceae</taxon>
        <taxon>Mucilaginibacter</taxon>
    </lineage>
</organism>
<dbReference type="Proteomes" id="UP000186720">
    <property type="component" value="Unassembled WGS sequence"/>
</dbReference>
<keyword evidence="2" id="KW-0349">Heme</keyword>
<dbReference type="SUPFAM" id="SSF82093">
    <property type="entry name" value="Heme chaperone CcmE"/>
    <property type="match status" value="1"/>
</dbReference>
<keyword evidence="2" id="KW-0408">Iron</keyword>
<evidence type="ECO:0000256" key="5">
    <source>
        <dbReference type="SAM" id="Phobius"/>
    </source>
</evidence>
<proteinExistence type="predicted"/>
<evidence type="ECO:0000256" key="4">
    <source>
        <dbReference type="ARBA" id="ARBA00023136"/>
    </source>
</evidence>
<dbReference type="Pfam" id="PF03100">
    <property type="entry name" value="CcmE"/>
    <property type="match status" value="1"/>
</dbReference>
<keyword evidence="3" id="KW-0201">Cytochrome c-type biogenesis</keyword>
<dbReference type="GO" id="GO:0005886">
    <property type="term" value="C:plasma membrane"/>
    <property type="evidence" value="ECO:0007669"/>
    <property type="project" value="InterPro"/>
</dbReference>
<dbReference type="AlphaFoldDB" id="A0A1Q5ZZ85"/>
<comment type="caution">
    <text evidence="6">The sequence shown here is derived from an EMBL/GenBank/DDBJ whole genome shotgun (WGS) entry which is preliminary data.</text>
</comment>
<evidence type="ECO:0000313" key="7">
    <source>
        <dbReference type="Proteomes" id="UP000186720"/>
    </source>
</evidence>
<evidence type="ECO:0000256" key="3">
    <source>
        <dbReference type="ARBA" id="ARBA00022748"/>
    </source>
</evidence>
<keyword evidence="2" id="KW-0479">Metal-binding</keyword>
<dbReference type="GO" id="GO:0017004">
    <property type="term" value="P:cytochrome complex assembly"/>
    <property type="evidence" value="ECO:0007669"/>
    <property type="project" value="UniProtKB-KW"/>
</dbReference>